<gene>
    <name evidence="3" type="ORF">AW14_09460</name>
</gene>
<dbReference type="Proteomes" id="UP000032229">
    <property type="component" value="Chromosome"/>
</dbReference>
<dbReference type="AlphaFoldDB" id="A0A0C5W9K5"/>
<keyword evidence="1" id="KW-1133">Transmembrane helix</keyword>
<feature type="transmembrane region" description="Helical" evidence="1">
    <location>
        <begin position="12"/>
        <end position="29"/>
    </location>
</feature>
<name>A0A0C5W9K5_9FLAO</name>
<feature type="domain" description="Inner membrane protein YgaP-like transmembrane" evidence="2">
    <location>
        <begin position="1"/>
        <end position="66"/>
    </location>
</feature>
<proteinExistence type="predicted"/>
<evidence type="ECO:0000313" key="4">
    <source>
        <dbReference type="Proteomes" id="UP000032229"/>
    </source>
</evidence>
<organism evidence="3 4">
    <name type="scientific">Siansivirga zeaxanthinifaciens CC-SAMT-1</name>
    <dbReference type="NCBI Taxonomy" id="1454006"/>
    <lineage>
        <taxon>Bacteria</taxon>
        <taxon>Pseudomonadati</taxon>
        <taxon>Bacteroidota</taxon>
        <taxon>Flavobacteriia</taxon>
        <taxon>Flavobacteriales</taxon>
        <taxon>Flavobacteriaceae</taxon>
        <taxon>Siansivirga</taxon>
    </lineage>
</organism>
<keyword evidence="1" id="KW-0812">Transmembrane</keyword>
<dbReference type="EMBL" id="CP007202">
    <property type="protein sequence ID" value="AJR03808.1"/>
    <property type="molecule type" value="Genomic_DNA"/>
</dbReference>
<evidence type="ECO:0000259" key="2">
    <source>
        <dbReference type="Pfam" id="PF11127"/>
    </source>
</evidence>
<keyword evidence="4" id="KW-1185">Reference proteome</keyword>
<dbReference type="RefSeq" id="WP_044639579.1">
    <property type="nucleotide sequence ID" value="NZ_CP007202.1"/>
</dbReference>
<dbReference type="HOGENOM" id="CLU_176022_3_0_10"/>
<dbReference type="PATRIC" id="fig|1454006.5.peg.1873"/>
<protein>
    <recommendedName>
        <fullName evidence="2">Inner membrane protein YgaP-like transmembrane domain-containing protein</fullName>
    </recommendedName>
</protein>
<dbReference type="OrthoDB" id="9804804at2"/>
<evidence type="ECO:0000313" key="3">
    <source>
        <dbReference type="EMBL" id="AJR03808.1"/>
    </source>
</evidence>
<sequence length="70" mass="7465">MKKNMGSADRIIRIIIAAIIGVLYFTGTVSGTLGVILLILAGVFVLTSFISFCPLYAPFGISSCPIKENK</sequence>
<dbReference type="STRING" id="1454006.AW14_09460"/>
<dbReference type="Pfam" id="PF11127">
    <property type="entry name" value="YgaP-like_TM"/>
    <property type="match status" value="1"/>
</dbReference>
<reference evidence="3 4" key="1">
    <citation type="submission" date="2014-02" db="EMBL/GenBank/DDBJ databases">
        <authorList>
            <person name="Young C.-C."/>
            <person name="Hameed A."/>
            <person name="Huang H.-C."/>
            <person name="Shahina M."/>
        </authorList>
    </citation>
    <scope>NUCLEOTIDE SEQUENCE [LARGE SCALE GENOMIC DNA]</scope>
    <source>
        <strain evidence="3 4">CC-SAMT-1</strain>
    </source>
</reference>
<evidence type="ECO:0000256" key="1">
    <source>
        <dbReference type="SAM" id="Phobius"/>
    </source>
</evidence>
<dbReference type="InterPro" id="IPR021309">
    <property type="entry name" value="YgaP-like_TM"/>
</dbReference>
<accession>A0A0C5W9K5</accession>
<keyword evidence="1" id="KW-0472">Membrane</keyword>
<dbReference type="KEGG" id="sze:AW14_09460"/>
<feature type="transmembrane region" description="Helical" evidence="1">
    <location>
        <begin position="35"/>
        <end position="57"/>
    </location>
</feature>